<dbReference type="InterPro" id="IPR001995">
    <property type="entry name" value="Peptidase_A2_cat"/>
</dbReference>
<dbReference type="OrthoDB" id="6148559at2759"/>
<evidence type="ECO:0000313" key="5">
    <source>
        <dbReference type="EnsemblMetazoa" id="Aqu2.1.01941_001"/>
    </source>
</evidence>
<dbReference type="SUPFAM" id="SSF50630">
    <property type="entry name" value="Acid proteases"/>
    <property type="match status" value="1"/>
</dbReference>
<proteinExistence type="predicted"/>
<sequence length="452" mass="50609">MQLDKKLTLESTTKLARENEAVKMQQTEMRDQTKKIDIDTVKTGQKSKLKRRPPNSPHQKKGAGFSQKSALPKTHSDFSRCGNSHISGRDNCPARDVKCHKCELDITKGSAKTVDNVQRDDQENFLGAITSGKSEPWCTTLYMNKRPVKFIIDTGADVTVVPEVVYSRKRDGPLRQSHNPLLGPGQYTLEVSGCFEATIKVQGISTKDMVYVVKSLSTPCVGRITIQEVTRDKNSIVTRYPELFRGLGRIEGLYLNKLQDTAMPHAVNTPRRVPIPLLPEVKCELKRMERLGVISKVDGPTDWCSGMVVVPKPGDGVRICVDLTKLNRFLKKERHLLPSVEHVLAQIGDAKIFSKLDANSGFWQIELSPELSKHTTSITPFGRYMFRRLPFGISSAPEFFQKMGEILCDCKGIVGLIDDVLVHGKTEKEHESRLTAVLEKLNEKGVTLNKDK</sequence>
<dbReference type="PANTHER" id="PTHR37984">
    <property type="entry name" value="PROTEIN CBG26694"/>
    <property type="match status" value="1"/>
</dbReference>
<evidence type="ECO:0000259" key="3">
    <source>
        <dbReference type="PROSITE" id="PS50175"/>
    </source>
</evidence>
<dbReference type="STRING" id="400682.A0A1X7SIK7"/>
<evidence type="ECO:0008006" key="6">
    <source>
        <dbReference type="Google" id="ProtNLM"/>
    </source>
</evidence>
<reference evidence="5" key="1">
    <citation type="submission" date="2017-05" db="UniProtKB">
        <authorList>
            <consortium name="EnsemblMetazoa"/>
        </authorList>
    </citation>
    <scope>IDENTIFICATION</scope>
</reference>
<dbReference type="PANTHER" id="PTHR37984:SF9">
    <property type="entry name" value="INTEGRASE CATALYTIC DOMAIN-CONTAINING PROTEIN"/>
    <property type="match status" value="1"/>
</dbReference>
<dbReference type="PROSITE" id="PS50175">
    <property type="entry name" value="ASP_PROT_RETROV"/>
    <property type="match status" value="1"/>
</dbReference>
<dbReference type="Gene3D" id="3.30.70.270">
    <property type="match status" value="1"/>
</dbReference>
<dbReference type="PROSITE" id="PS00141">
    <property type="entry name" value="ASP_PROTEASE"/>
    <property type="match status" value="1"/>
</dbReference>
<feature type="domain" description="Reverse transcriptase" evidence="4">
    <location>
        <begin position="291"/>
        <end position="452"/>
    </location>
</feature>
<evidence type="ECO:0000256" key="1">
    <source>
        <dbReference type="ARBA" id="ARBA00022801"/>
    </source>
</evidence>
<dbReference type="eggNOG" id="KOG0017">
    <property type="taxonomic scope" value="Eukaryota"/>
</dbReference>
<name>A0A1X7SIK7_AMPQE</name>
<protein>
    <recommendedName>
        <fullName evidence="6">Reverse transcriptase domain-containing protein</fullName>
    </recommendedName>
</protein>
<dbReference type="AlphaFoldDB" id="A0A1X7SIK7"/>
<feature type="compositionally biased region" description="Basic and acidic residues" evidence="2">
    <location>
        <begin position="28"/>
        <end position="40"/>
    </location>
</feature>
<dbReference type="InParanoid" id="A0A1X7SIK7"/>
<dbReference type="InterPro" id="IPR050951">
    <property type="entry name" value="Retrovirus_Pol_polyprotein"/>
</dbReference>
<dbReference type="InterPro" id="IPR021109">
    <property type="entry name" value="Peptidase_aspartic_dom_sf"/>
</dbReference>
<dbReference type="GO" id="GO:0004190">
    <property type="term" value="F:aspartic-type endopeptidase activity"/>
    <property type="evidence" value="ECO:0007669"/>
    <property type="project" value="InterPro"/>
</dbReference>
<dbReference type="InterPro" id="IPR043128">
    <property type="entry name" value="Rev_trsase/Diguanyl_cyclase"/>
</dbReference>
<dbReference type="InterPro" id="IPR043502">
    <property type="entry name" value="DNA/RNA_pol_sf"/>
</dbReference>
<dbReference type="InterPro" id="IPR001969">
    <property type="entry name" value="Aspartic_peptidase_AS"/>
</dbReference>
<dbReference type="OMA" id="KSAMCHE"/>
<dbReference type="Gene3D" id="3.10.10.10">
    <property type="entry name" value="HIV Type 1 Reverse Transcriptase, subunit A, domain 1"/>
    <property type="match status" value="1"/>
</dbReference>
<evidence type="ECO:0000256" key="2">
    <source>
        <dbReference type="SAM" id="MobiDB-lite"/>
    </source>
</evidence>
<dbReference type="Gene3D" id="2.40.70.10">
    <property type="entry name" value="Acid Proteases"/>
    <property type="match status" value="1"/>
</dbReference>
<accession>A0A1X7SIK7</accession>
<dbReference type="InterPro" id="IPR000477">
    <property type="entry name" value="RT_dom"/>
</dbReference>
<feature type="domain" description="Peptidase A2" evidence="3">
    <location>
        <begin position="148"/>
        <end position="185"/>
    </location>
</feature>
<dbReference type="Pfam" id="PF00078">
    <property type="entry name" value="RVT_1"/>
    <property type="match status" value="1"/>
</dbReference>
<dbReference type="SUPFAM" id="SSF56672">
    <property type="entry name" value="DNA/RNA polymerases"/>
    <property type="match status" value="1"/>
</dbReference>
<organism evidence="5">
    <name type="scientific">Amphimedon queenslandica</name>
    <name type="common">Sponge</name>
    <dbReference type="NCBI Taxonomy" id="400682"/>
    <lineage>
        <taxon>Eukaryota</taxon>
        <taxon>Metazoa</taxon>
        <taxon>Porifera</taxon>
        <taxon>Demospongiae</taxon>
        <taxon>Heteroscleromorpha</taxon>
        <taxon>Haplosclerida</taxon>
        <taxon>Niphatidae</taxon>
        <taxon>Amphimedon</taxon>
    </lineage>
</organism>
<dbReference type="GO" id="GO:0006508">
    <property type="term" value="P:proteolysis"/>
    <property type="evidence" value="ECO:0007669"/>
    <property type="project" value="InterPro"/>
</dbReference>
<evidence type="ECO:0000259" key="4">
    <source>
        <dbReference type="PROSITE" id="PS50878"/>
    </source>
</evidence>
<keyword evidence="1" id="KW-0378">Hydrolase</keyword>
<dbReference type="PROSITE" id="PS50878">
    <property type="entry name" value="RT_POL"/>
    <property type="match status" value="1"/>
</dbReference>
<dbReference type="CDD" id="cd01647">
    <property type="entry name" value="RT_LTR"/>
    <property type="match status" value="1"/>
</dbReference>
<feature type="region of interest" description="Disordered" evidence="2">
    <location>
        <begin position="18"/>
        <end position="82"/>
    </location>
</feature>
<dbReference type="EnsemblMetazoa" id="Aqu2.1.01941_001">
    <property type="protein sequence ID" value="Aqu2.1.01941_001"/>
    <property type="gene ID" value="Aqu2.1.01941"/>
</dbReference>
<feature type="compositionally biased region" description="Basic residues" evidence="2">
    <location>
        <begin position="45"/>
        <end position="61"/>
    </location>
</feature>